<evidence type="ECO:0000313" key="2">
    <source>
        <dbReference type="Proteomes" id="UP000067476"/>
    </source>
</evidence>
<dbReference type="OrthoDB" id="399676at2"/>
<protein>
    <submittedName>
        <fullName evidence="1">Uncharacterized protein</fullName>
    </submittedName>
</protein>
<organism evidence="1 2">
    <name type="scientific">Spiroplasma litorale</name>
    <dbReference type="NCBI Taxonomy" id="216942"/>
    <lineage>
        <taxon>Bacteria</taxon>
        <taxon>Bacillati</taxon>
        <taxon>Mycoplasmatota</taxon>
        <taxon>Mollicutes</taxon>
        <taxon>Entomoplasmatales</taxon>
        <taxon>Spiroplasmataceae</taxon>
        <taxon>Spiroplasma</taxon>
    </lineage>
</organism>
<dbReference type="EMBL" id="CP012357">
    <property type="protein sequence ID" value="AKX34409.1"/>
    <property type="molecule type" value="Genomic_DNA"/>
</dbReference>
<accession>A0A0K1W258</accession>
<dbReference type="Proteomes" id="UP000067476">
    <property type="component" value="Chromosome"/>
</dbReference>
<dbReference type="PROSITE" id="PS51257">
    <property type="entry name" value="PROKAR_LIPOPROTEIN"/>
    <property type="match status" value="1"/>
</dbReference>
<dbReference type="AlphaFoldDB" id="A0A0K1W258"/>
<evidence type="ECO:0000313" key="1">
    <source>
        <dbReference type="EMBL" id="AKX34409.1"/>
    </source>
</evidence>
<sequence>MNKKEFFSIEDFREFNDYDNIMAQAFGVGCSLCGLEEIMYTSINCPKEIGLVVKEIHDNNPNISDSELDSLLKDPIEAWQEVDDYNSSIGAPTFLCIDCYDQLISGEIKVSNIKEN</sequence>
<proteinExistence type="predicted"/>
<dbReference type="RefSeq" id="WP_075058502.1">
    <property type="nucleotide sequence ID" value="NZ_CP012357.1"/>
</dbReference>
<name>A0A0K1W258_9MOLU</name>
<dbReference type="PATRIC" id="fig|216942.3.peg.804"/>
<dbReference type="KEGG" id="sll:SLITO_v1c07900"/>
<gene>
    <name evidence="1" type="ORF">SLITO_v1c07900</name>
</gene>
<keyword evidence="2" id="KW-1185">Reference proteome</keyword>
<reference evidence="1 2" key="1">
    <citation type="journal article" date="2015" name="Genome Announc.">
        <title>Complete Genome Sequence of Spiroplasma litorale TN-1T (DSM 21781), a Bacterium Isolated from a Green-Eyed Horsefly (Tabanus nigrovittatus).</title>
        <authorList>
            <person name="Lo W.S."/>
            <person name="Lai Y.C."/>
            <person name="Lien Y.W."/>
            <person name="Wang T.H."/>
            <person name="Kuo C.H."/>
        </authorList>
    </citation>
    <scope>NUCLEOTIDE SEQUENCE [LARGE SCALE GENOMIC DNA]</scope>
    <source>
        <strain evidence="1 2">TN-1</strain>
    </source>
</reference>
<dbReference type="STRING" id="216942.SLITO_v1c07900"/>